<gene>
    <name evidence="4" type="ORF">GSPATT00025358001</name>
</gene>
<dbReference type="InterPro" id="IPR000008">
    <property type="entry name" value="C2_dom"/>
</dbReference>
<evidence type="ECO:0000256" key="2">
    <source>
        <dbReference type="SAM" id="MobiDB-lite"/>
    </source>
</evidence>
<evidence type="ECO:0000256" key="1">
    <source>
        <dbReference type="SAM" id="Coils"/>
    </source>
</evidence>
<keyword evidence="1" id="KW-0175">Coiled coil</keyword>
<feature type="compositionally biased region" description="Polar residues" evidence="2">
    <location>
        <begin position="1648"/>
        <end position="1659"/>
    </location>
</feature>
<sequence>MADYNESQQLQLEDDYCKIFNVVGKQQPNNINVNELETLNMRNVKYLQISLKSLNLNSKQFQDKSIKLNVKLPMIRNNIIEYQIHQTYDIGKNGKSLMFNAQFRSNFQLTENSLGQINQAVIYFQVFSLDVEIGKAEFVLSTMIIDRLRCFTYQVPIQQLGQVQTKNNKKGKVDKLIETGILEFEVQLQDIDARSQQVEQSPKKEIDIEEQVQKIYEKVNEQNQKEKEKKRLLKQQQEEEMNQQLIQQLQSFQLYLNIGKLIHLNQVLCQEKIEDEQINLYLKFKSYGTQEINQTPTNWNTSKWFINYTARCQITVTSLSKMENIPWILELWAKHTQTNQDVLVGIARLSLVSISALILNQNPLVVIQTLRSNLSPQILIDEDIPFEDLRTKQIMAIIKLKLAFGTNPQINKLVNSEITYVDESIDEEPEEAPIDNVNEPEKQPEPPQIDQPVVYEKIPLQECLITTLNKITQTIRILPKEQFILIDEFVDIVLQLCGLNFNKRIITSLSQYLQFDQSTLDWHIFLQSWQAFTNYKKQLKLNYTKIYANFYQQTLKIFPSINALERDMPHGAFGLVHRQQLKEYLLSCKGGNIPSGPSFSAITINSVFETLEVNSDDQIQISDLVDYLRQFEVQGEISKIYAPILQLAQIIEKNMQIWIRNNKQQMDDYINNREFQQGLMASNIMEIFQDLGLNCTLLDAVAIMNQIGDYNNVENQDGQKVCTEIAFWKYIDWLYQNEIEVKEPSSPIAVPQPKVNGIKKPQPIDFQFLETQLIIDFIQLTYIDGEKYQLQIQLENTGLSVTTPKTSILKANFYENGQIPLNMRAICTLSDKFSHDFRKTLHDRMEFSGLSIVLFKDNHVFRGSLASEEILTIENEKETFFVQLFDEVKGTDATLIEFKMSIKQQVKDEKPKEGFQLFNPEGQIQQEAQISQEEILNILKPEIVHTFRINIKQINWYKNLKFTSLKVKLSLATDKKILKEAIPCFTSDDFKDDFDIVVEYQVKCDQVLATQLSKCHLQIQLLLNCNSQTKSLIGYLPIKPLFEESKVTGEIPLDDSVTGAFICTLNLDTVYTTDQIVEQVVQVEEKLKFQKKVIIRVMELILLDYKNELGEIYFMLVDPLNMSESYEVRPNTPSILNTQDCIFILSETELQSDVVELQVRSVMLGEDKIIGNVSIQLKQLNNEGIFGESNYLRVDTKASSLEIAARVGVKVIYVCAKETSNDNYLNAFRYPAIKELENQQNVEQYLRSKLQFSFSEINFLMSLIKNDVFSTTILKPLELQAEKSIIVDLLKEFTFYDSDQLRYVNPNILATIFGYFNLPDHRDQFIQQIHKRMPNDFQCPSNQFDYLTFLAHLQKCMPNATPLFKLDMQGPIQHEVLQVIKKSPVKQHEETLPKLNYKQMHFHFECGRNLNALTKRIPNSILKFPQLDQESKVFHCQANPQYDALVSVDVLKFKNLQVQIFDKKYSVDEKEFYKYNLIGQATIHFDQINQQFPQVIQLQLENQEHSFNQTNTIPYLNIKIWTDNEEIMPQIVKKSPVKPVVQTSKETVRRLVFDLENNENDSGKDNATIKNLEKELEEQLRSLKKKRQEQPDTTIQKKEDEKPKEQPKEQPKQPQDNDGTSNQGKKQQPKKIEKMKPQAYSSSGSSSHQNPAKSSSSGNRLEKIDEKLPINGAELKRIEKILRLNNLPVDKYDSLQDDSDYE</sequence>
<feature type="domain" description="C2" evidence="3">
    <location>
        <begin position="1381"/>
        <end position="1500"/>
    </location>
</feature>
<dbReference type="GO" id="GO:0005815">
    <property type="term" value="C:microtubule organizing center"/>
    <property type="evidence" value="ECO:0000318"/>
    <property type="project" value="GO_Central"/>
</dbReference>
<evidence type="ECO:0000259" key="3">
    <source>
        <dbReference type="PROSITE" id="PS50004"/>
    </source>
</evidence>
<dbReference type="KEGG" id="ptm:GSPATT00025358001"/>
<feature type="compositionally biased region" description="Basic and acidic residues" evidence="2">
    <location>
        <begin position="1595"/>
        <end position="1611"/>
    </location>
</feature>
<organism evidence="4 5">
    <name type="scientific">Paramecium tetraurelia</name>
    <dbReference type="NCBI Taxonomy" id="5888"/>
    <lineage>
        <taxon>Eukaryota</taxon>
        <taxon>Sar</taxon>
        <taxon>Alveolata</taxon>
        <taxon>Ciliophora</taxon>
        <taxon>Intramacronucleata</taxon>
        <taxon>Oligohymenophorea</taxon>
        <taxon>Peniculida</taxon>
        <taxon>Parameciidae</taxon>
        <taxon>Paramecium</taxon>
    </lineage>
</organism>
<accession>A0EBF7</accession>
<dbReference type="PROSITE" id="PS50004">
    <property type="entry name" value="C2"/>
    <property type="match status" value="1"/>
</dbReference>
<feature type="coiled-coil region" evidence="1">
    <location>
        <begin position="209"/>
        <end position="243"/>
    </location>
</feature>
<feature type="compositionally biased region" description="Basic and acidic residues" evidence="2">
    <location>
        <begin position="1660"/>
        <end position="1673"/>
    </location>
</feature>
<dbReference type="PANTHER" id="PTHR21254">
    <property type="entry name" value="C2 DOMAIN-CONTAINING PROTEIN 3"/>
    <property type="match status" value="1"/>
</dbReference>
<feature type="region of interest" description="Disordered" evidence="2">
    <location>
        <begin position="430"/>
        <end position="449"/>
    </location>
</feature>
<dbReference type="HOGENOM" id="CLU_240857_0_0_1"/>
<feature type="region of interest" description="Disordered" evidence="2">
    <location>
        <begin position="1579"/>
        <end position="1673"/>
    </location>
</feature>
<dbReference type="OMA" id="FRINIKQ"/>
<feature type="compositionally biased region" description="Low complexity" evidence="2">
    <location>
        <begin position="1637"/>
        <end position="1647"/>
    </location>
</feature>
<name>A0EBF7_PARTE</name>
<evidence type="ECO:0000313" key="4">
    <source>
        <dbReference type="EMBL" id="CAK92624.1"/>
    </source>
</evidence>
<dbReference type="Proteomes" id="UP000000600">
    <property type="component" value="Unassembled WGS sequence"/>
</dbReference>
<dbReference type="RefSeq" id="XP_001460021.1">
    <property type="nucleotide sequence ID" value="XM_001459984.1"/>
</dbReference>
<keyword evidence="5" id="KW-1185">Reference proteome</keyword>
<dbReference type="GO" id="GO:0060271">
    <property type="term" value="P:cilium assembly"/>
    <property type="evidence" value="ECO:0000318"/>
    <property type="project" value="GO_Central"/>
</dbReference>
<dbReference type="GeneID" id="5045806"/>
<protein>
    <recommendedName>
        <fullName evidence="3">C2 domain-containing protein</fullName>
    </recommendedName>
</protein>
<evidence type="ECO:0000313" key="5">
    <source>
        <dbReference type="Proteomes" id="UP000000600"/>
    </source>
</evidence>
<dbReference type="EMBL" id="CT868669">
    <property type="protein sequence ID" value="CAK92624.1"/>
    <property type="molecule type" value="Genomic_DNA"/>
</dbReference>
<dbReference type="PANTHER" id="PTHR21254:SF1">
    <property type="entry name" value="C2 DOMAIN-CONTAINING PROTEIN 3"/>
    <property type="match status" value="1"/>
</dbReference>
<reference evidence="4 5" key="1">
    <citation type="journal article" date="2006" name="Nature">
        <title>Global trends of whole-genome duplications revealed by the ciliate Paramecium tetraurelia.</title>
        <authorList>
            <consortium name="Genoscope"/>
            <person name="Aury J.-M."/>
            <person name="Jaillon O."/>
            <person name="Duret L."/>
            <person name="Noel B."/>
            <person name="Jubin C."/>
            <person name="Porcel B.M."/>
            <person name="Segurens B."/>
            <person name="Daubin V."/>
            <person name="Anthouard V."/>
            <person name="Aiach N."/>
            <person name="Arnaiz O."/>
            <person name="Billaut A."/>
            <person name="Beisson J."/>
            <person name="Blanc I."/>
            <person name="Bouhouche K."/>
            <person name="Camara F."/>
            <person name="Duharcourt S."/>
            <person name="Guigo R."/>
            <person name="Gogendeau D."/>
            <person name="Katinka M."/>
            <person name="Keller A.-M."/>
            <person name="Kissmehl R."/>
            <person name="Klotz C."/>
            <person name="Koll F."/>
            <person name="Le Moue A."/>
            <person name="Lepere C."/>
            <person name="Malinsky S."/>
            <person name="Nowacki M."/>
            <person name="Nowak J.K."/>
            <person name="Plattner H."/>
            <person name="Poulain J."/>
            <person name="Ruiz F."/>
            <person name="Serrano V."/>
            <person name="Zagulski M."/>
            <person name="Dessen P."/>
            <person name="Betermier M."/>
            <person name="Weissenbach J."/>
            <person name="Scarpelli C."/>
            <person name="Schachter V."/>
            <person name="Sperling L."/>
            <person name="Meyer E."/>
            <person name="Cohen J."/>
            <person name="Wincker P."/>
        </authorList>
    </citation>
    <scope>NUCLEOTIDE SEQUENCE [LARGE SCALE GENOMIC DNA]</scope>
    <source>
        <strain evidence="4 5">Stock d4-2</strain>
    </source>
</reference>
<dbReference type="InParanoid" id="A0EBF7"/>
<dbReference type="OrthoDB" id="79771at2759"/>
<dbReference type="eggNOG" id="ENOG502R304">
    <property type="taxonomic scope" value="Eukaryota"/>
</dbReference>
<proteinExistence type="predicted"/>